<feature type="transmembrane region" description="Helical" evidence="11">
    <location>
        <begin position="230"/>
        <end position="251"/>
    </location>
</feature>
<dbReference type="PRINTS" id="PR00466">
    <property type="entry name" value="GP91PHOX"/>
</dbReference>
<dbReference type="SFLD" id="SFLDS00052">
    <property type="entry name" value="Ferric_Reductase_Domain"/>
    <property type="match status" value="1"/>
</dbReference>
<sequence length="648" mass="72315">MSGFIKPSLSKNETSSHLNQSIKHLGNSTGNLTSSSISTSTTKLSHTNLSVMNTIRSRDLSVAQSITIFQFLVFFISFLFGIQFIIRRLSKPRLLQGWSLQRSDEKSNQIEFQSNPTISSSLNQLNPKPLHPTSFFIILKYWSFKLNLQSCFKYTGLSCFQISFFLLYFATILGGLAYENLSIMTMSRLFRRFGLMAIVQLPLLFVLSMRNNLCGLFGKGYESVNVLHRWVGRSLVLCALGHGIMILKLQVAPISVVLSRPVFLNGSISLAILLLIFISSLSPIRKRIYQVFKFIHISGFPLLLFALWRHTPTTHSYVYVSAGCVILDRLLRLINTRWRKAHFTSLPGSVTMIEVTETGTGWKAGQHVFLRVYSPKYILEQHPFTIANAPASYSPYGSNNTLILVTKAHGDYTRKLHDIGLTKAALEPEWSAGYESSMYSGSQDMEGKGGEAYDFAHDDSQLLVSVEGPYGTMSLDMRSHETAVLIATGIGITFCMSLLEEIVGSRLRGVGATRNIIIVWSLKDIDMVEAFLNPIQETLRVARALELRVCLRLHITASMGTFTPEPMPELYLIHSRPDMEELFQDSITTTIAEVESRKVLRGDGIGVAVCTGVNSLIIDIQNTISKIGLNEVKKVGGIELHLERFGNG</sequence>
<evidence type="ECO:0000256" key="1">
    <source>
        <dbReference type="ARBA" id="ARBA00004651"/>
    </source>
</evidence>
<evidence type="ECO:0000256" key="6">
    <source>
        <dbReference type="ARBA" id="ARBA00022989"/>
    </source>
</evidence>
<dbReference type="PANTHER" id="PTHR32361">
    <property type="entry name" value="FERRIC/CUPRIC REDUCTASE TRANSMEMBRANE COMPONENT"/>
    <property type="match status" value="1"/>
</dbReference>
<dbReference type="Pfam" id="PF08022">
    <property type="entry name" value="FAD_binding_8"/>
    <property type="match status" value="1"/>
</dbReference>
<comment type="subcellular location">
    <subcellularLocation>
        <location evidence="1">Cell membrane</location>
        <topology evidence="1">Multi-pass membrane protein</topology>
    </subcellularLocation>
</comment>
<dbReference type="InterPro" id="IPR051410">
    <property type="entry name" value="Ferric/Cupric_Reductase"/>
</dbReference>
<dbReference type="FunCoup" id="F4RXZ5">
    <property type="interactions" value="169"/>
</dbReference>
<dbReference type="HOGENOM" id="CLU_017408_0_0_1"/>
<evidence type="ECO:0000256" key="8">
    <source>
        <dbReference type="ARBA" id="ARBA00023136"/>
    </source>
</evidence>
<keyword evidence="4" id="KW-1003">Cell membrane</keyword>
<dbReference type="GO" id="GO:0006879">
    <property type="term" value="P:intracellular iron ion homeostasis"/>
    <property type="evidence" value="ECO:0007669"/>
    <property type="project" value="TreeGrafter"/>
</dbReference>
<feature type="transmembrane region" description="Helical" evidence="11">
    <location>
        <begin position="263"/>
        <end position="284"/>
    </location>
</feature>
<comment type="catalytic activity">
    <reaction evidence="10">
        <text>2 a Fe(II)-siderophore + NADP(+) + H(+) = 2 a Fe(III)-siderophore + NADPH</text>
        <dbReference type="Rhea" id="RHEA:28795"/>
        <dbReference type="Rhea" id="RHEA-COMP:11342"/>
        <dbReference type="Rhea" id="RHEA-COMP:11344"/>
        <dbReference type="ChEBI" id="CHEBI:15378"/>
        <dbReference type="ChEBI" id="CHEBI:29033"/>
        <dbReference type="ChEBI" id="CHEBI:29034"/>
        <dbReference type="ChEBI" id="CHEBI:57783"/>
        <dbReference type="ChEBI" id="CHEBI:58349"/>
        <dbReference type="EC" id="1.16.1.9"/>
    </reaction>
</comment>
<dbReference type="GO" id="GO:0015677">
    <property type="term" value="P:copper ion import"/>
    <property type="evidence" value="ECO:0007669"/>
    <property type="project" value="TreeGrafter"/>
</dbReference>
<reference evidence="14" key="1">
    <citation type="journal article" date="2011" name="Proc. Natl. Acad. Sci. U.S.A.">
        <title>Obligate biotrophy features unraveled by the genomic analysis of rust fungi.</title>
        <authorList>
            <person name="Duplessis S."/>
            <person name="Cuomo C.A."/>
            <person name="Lin Y.-C."/>
            <person name="Aerts A."/>
            <person name="Tisserant E."/>
            <person name="Veneault-Fourrey C."/>
            <person name="Joly D.L."/>
            <person name="Hacquard S."/>
            <person name="Amselem J."/>
            <person name="Cantarel B.L."/>
            <person name="Chiu R."/>
            <person name="Coutinho P.M."/>
            <person name="Feau N."/>
            <person name="Field M."/>
            <person name="Frey P."/>
            <person name="Gelhaye E."/>
            <person name="Goldberg J."/>
            <person name="Grabherr M.G."/>
            <person name="Kodira C.D."/>
            <person name="Kohler A."/>
            <person name="Kuees U."/>
            <person name="Lindquist E.A."/>
            <person name="Lucas S.M."/>
            <person name="Mago R."/>
            <person name="Mauceli E."/>
            <person name="Morin E."/>
            <person name="Murat C."/>
            <person name="Pangilinan J.L."/>
            <person name="Park R."/>
            <person name="Pearson M."/>
            <person name="Quesneville H."/>
            <person name="Rouhier N."/>
            <person name="Sakthikumar S."/>
            <person name="Salamov A.A."/>
            <person name="Schmutz J."/>
            <person name="Selles B."/>
            <person name="Shapiro H."/>
            <person name="Tanguay P."/>
            <person name="Tuskan G.A."/>
            <person name="Henrissat B."/>
            <person name="Van de Peer Y."/>
            <person name="Rouze P."/>
            <person name="Ellis J.G."/>
            <person name="Dodds P.N."/>
            <person name="Schein J.E."/>
            <person name="Zhong S."/>
            <person name="Hamelin R.C."/>
            <person name="Grigoriev I.V."/>
            <person name="Szabo L.J."/>
            <person name="Martin F."/>
        </authorList>
    </citation>
    <scope>NUCLEOTIDE SEQUENCE [LARGE SCALE GENOMIC DNA]</scope>
    <source>
        <strain evidence="14">98AG31 / pathotype 3-4-7</strain>
    </source>
</reference>
<evidence type="ECO:0000256" key="7">
    <source>
        <dbReference type="ARBA" id="ARBA00023065"/>
    </source>
</evidence>
<keyword evidence="8 11" id="KW-0472">Membrane</keyword>
<name>F4RXZ5_MELLP</name>
<evidence type="ECO:0000256" key="11">
    <source>
        <dbReference type="SAM" id="Phobius"/>
    </source>
</evidence>
<dbReference type="InterPro" id="IPR013112">
    <property type="entry name" value="FAD-bd_8"/>
</dbReference>
<keyword evidence="3" id="KW-0813">Transport</keyword>
<dbReference type="Gene3D" id="3.40.50.80">
    <property type="entry name" value="Nucleotide-binding domain of ferredoxin-NADP reductase (FNR) module"/>
    <property type="match status" value="1"/>
</dbReference>
<dbReference type="Pfam" id="PF01794">
    <property type="entry name" value="Ferric_reduct"/>
    <property type="match status" value="1"/>
</dbReference>
<feature type="domain" description="FAD-binding FR-type" evidence="12">
    <location>
        <begin position="326"/>
        <end position="476"/>
    </location>
</feature>
<evidence type="ECO:0000313" key="13">
    <source>
        <dbReference type="EMBL" id="EGG02734.1"/>
    </source>
</evidence>
<evidence type="ECO:0000256" key="4">
    <source>
        <dbReference type="ARBA" id="ARBA00022475"/>
    </source>
</evidence>
<dbReference type="RefSeq" id="XP_007414136.1">
    <property type="nucleotide sequence ID" value="XM_007414074.1"/>
</dbReference>
<dbReference type="GO" id="GO:0005886">
    <property type="term" value="C:plasma membrane"/>
    <property type="evidence" value="ECO:0007669"/>
    <property type="project" value="UniProtKB-SubCell"/>
</dbReference>
<feature type="transmembrane region" description="Helical" evidence="11">
    <location>
        <begin position="154"/>
        <end position="177"/>
    </location>
</feature>
<evidence type="ECO:0000256" key="5">
    <source>
        <dbReference type="ARBA" id="ARBA00022692"/>
    </source>
</evidence>
<keyword evidence="14" id="KW-1185">Reference proteome</keyword>
<evidence type="ECO:0000259" key="12">
    <source>
        <dbReference type="PROSITE" id="PS51384"/>
    </source>
</evidence>
<dbReference type="GeneID" id="18923903"/>
<dbReference type="PANTHER" id="PTHR32361:SF9">
    <property type="entry name" value="FERRIC REDUCTASE TRANSMEMBRANE COMPONENT 3-RELATED"/>
    <property type="match status" value="1"/>
</dbReference>
<evidence type="ECO:0000256" key="3">
    <source>
        <dbReference type="ARBA" id="ARBA00022448"/>
    </source>
</evidence>
<dbReference type="InterPro" id="IPR017938">
    <property type="entry name" value="Riboflavin_synthase-like_b-brl"/>
</dbReference>
<dbReference type="InterPro" id="IPR017927">
    <property type="entry name" value="FAD-bd_FR_type"/>
</dbReference>
<dbReference type="SUPFAM" id="SSF63380">
    <property type="entry name" value="Riboflavin synthase domain-like"/>
    <property type="match status" value="1"/>
</dbReference>
<dbReference type="eggNOG" id="KOG0039">
    <property type="taxonomic scope" value="Eukaryota"/>
</dbReference>
<dbReference type="VEuPathDB" id="FungiDB:MELLADRAFT_109893"/>
<evidence type="ECO:0000256" key="10">
    <source>
        <dbReference type="ARBA" id="ARBA00048483"/>
    </source>
</evidence>
<dbReference type="InParanoid" id="F4RXZ5"/>
<dbReference type="SFLD" id="SFLDG01168">
    <property type="entry name" value="Ferric_reductase_subgroup_(FRE"/>
    <property type="match status" value="1"/>
</dbReference>
<dbReference type="GO" id="GO:0052851">
    <property type="term" value="F:ferric-chelate reductase (NADPH) activity"/>
    <property type="evidence" value="ECO:0007669"/>
    <property type="project" value="UniProtKB-EC"/>
</dbReference>
<evidence type="ECO:0000256" key="2">
    <source>
        <dbReference type="ARBA" id="ARBA00012668"/>
    </source>
</evidence>
<organism evidence="14">
    <name type="scientific">Melampsora larici-populina (strain 98AG31 / pathotype 3-4-7)</name>
    <name type="common">Poplar leaf rust fungus</name>
    <dbReference type="NCBI Taxonomy" id="747676"/>
    <lineage>
        <taxon>Eukaryota</taxon>
        <taxon>Fungi</taxon>
        <taxon>Dikarya</taxon>
        <taxon>Basidiomycota</taxon>
        <taxon>Pucciniomycotina</taxon>
        <taxon>Pucciniomycetes</taxon>
        <taxon>Pucciniales</taxon>
        <taxon>Melampsoraceae</taxon>
        <taxon>Melampsora</taxon>
    </lineage>
</organism>
<protein>
    <recommendedName>
        <fullName evidence="2">ferric-chelate reductase (NADPH)</fullName>
        <ecNumber evidence="2">1.16.1.9</ecNumber>
    </recommendedName>
</protein>
<keyword evidence="6 11" id="KW-1133">Transmembrane helix</keyword>
<keyword evidence="9" id="KW-0325">Glycoprotein</keyword>
<dbReference type="PROSITE" id="PS51384">
    <property type="entry name" value="FAD_FR"/>
    <property type="match status" value="1"/>
</dbReference>
<dbReference type="EMBL" id="GL883129">
    <property type="protein sequence ID" value="EGG02734.1"/>
    <property type="molecule type" value="Genomic_DNA"/>
</dbReference>
<feature type="transmembrane region" description="Helical" evidence="11">
    <location>
        <begin position="189"/>
        <end position="209"/>
    </location>
</feature>
<gene>
    <name evidence="13" type="ORF">MELLADRAFT_109893</name>
</gene>
<dbReference type="SUPFAM" id="SSF52343">
    <property type="entry name" value="Ferredoxin reductase-like, C-terminal NADP-linked domain"/>
    <property type="match status" value="1"/>
</dbReference>
<dbReference type="InterPro" id="IPR013130">
    <property type="entry name" value="Fe3_Rdtase_TM_dom"/>
</dbReference>
<dbReference type="InterPro" id="IPR039261">
    <property type="entry name" value="FNR_nucleotide-bd"/>
</dbReference>
<dbReference type="GO" id="GO:0006826">
    <property type="term" value="P:iron ion transport"/>
    <property type="evidence" value="ECO:0007669"/>
    <property type="project" value="UniProtKB-ARBA"/>
</dbReference>
<feature type="transmembrane region" description="Helical" evidence="11">
    <location>
        <begin position="291"/>
        <end position="308"/>
    </location>
</feature>
<evidence type="ECO:0000256" key="9">
    <source>
        <dbReference type="ARBA" id="ARBA00023180"/>
    </source>
</evidence>
<dbReference type="AlphaFoldDB" id="F4RXZ5"/>
<dbReference type="CDD" id="cd06186">
    <property type="entry name" value="NOX_Duox_like_FAD_NADP"/>
    <property type="match status" value="1"/>
</dbReference>
<accession>F4RXZ5</accession>
<keyword evidence="5 11" id="KW-0812">Transmembrane</keyword>
<dbReference type="OrthoDB" id="17725at2759"/>
<feature type="transmembrane region" description="Helical" evidence="11">
    <location>
        <begin position="66"/>
        <end position="86"/>
    </location>
</feature>
<dbReference type="InterPro" id="IPR000778">
    <property type="entry name" value="Cyt_b245_heavy_chain"/>
</dbReference>
<evidence type="ECO:0000313" key="14">
    <source>
        <dbReference type="Proteomes" id="UP000001072"/>
    </source>
</evidence>
<proteinExistence type="predicted"/>
<dbReference type="EC" id="1.16.1.9" evidence="2"/>
<dbReference type="KEGG" id="mlr:MELLADRAFT_109893"/>
<keyword evidence="7" id="KW-0406">Ion transport</keyword>
<dbReference type="Proteomes" id="UP000001072">
    <property type="component" value="Unassembled WGS sequence"/>
</dbReference>